<reference evidence="3" key="1">
    <citation type="submission" date="2019-12" db="UniProtKB">
        <authorList>
            <consortium name="WormBaseParasite"/>
        </authorList>
    </citation>
    <scope>IDENTIFICATION</scope>
</reference>
<proteinExistence type="predicted"/>
<sequence length="137" mass="14265">MSLGRTCRPSARRVCQCYAEAAVQAASIQLVEPPAGESRSIRALLVDVGATDSGVGKATADGATNESALSIAGTSWNSVSNRENAWSSGSSAPAKASVNEVVYWKTPYEKDQWGGNMGAVRTPSGWEEPPQTVSSSS</sequence>
<dbReference type="Proteomes" id="UP000046395">
    <property type="component" value="Unassembled WGS sequence"/>
</dbReference>
<evidence type="ECO:0000313" key="2">
    <source>
        <dbReference type="Proteomes" id="UP000046395"/>
    </source>
</evidence>
<evidence type="ECO:0000256" key="1">
    <source>
        <dbReference type="SAM" id="MobiDB-lite"/>
    </source>
</evidence>
<accession>A0A5S6Q234</accession>
<evidence type="ECO:0000313" key="3">
    <source>
        <dbReference type="WBParaSite" id="TMUE_0000001199.1"/>
    </source>
</evidence>
<protein>
    <submittedName>
        <fullName evidence="3">WW domain-containing protein</fullName>
    </submittedName>
</protein>
<dbReference type="AlphaFoldDB" id="A0A5S6Q234"/>
<name>A0A5S6Q234_TRIMR</name>
<organism evidence="2 3">
    <name type="scientific">Trichuris muris</name>
    <name type="common">Mouse whipworm</name>
    <dbReference type="NCBI Taxonomy" id="70415"/>
    <lineage>
        <taxon>Eukaryota</taxon>
        <taxon>Metazoa</taxon>
        <taxon>Ecdysozoa</taxon>
        <taxon>Nematoda</taxon>
        <taxon>Enoplea</taxon>
        <taxon>Dorylaimia</taxon>
        <taxon>Trichinellida</taxon>
        <taxon>Trichuridae</taxon>
        <taxon>Trichuris</taxon>
    </lineage>
</organism>
<keyword evidence="2" id="KW-1185">Reference proteome</keyword>
<dbReference type="WBParaSite" id="TMUE_0000001199.1">
    <property type="protein sequence ID" value="TMUE_0000001199.1"/>
    <property type="gene ID" value="WBGene00297108"/>
</dbReference>
<feature type="region of interest" description="Disordered" evidence="1">
    <location>
        <begin position="113"/>
        <end position="137"/>
    </location>
</feature>